<keyword evidence="2" id="KW-1185">Reference proteome</keyword>
<comment type="caution">
    <text evidence="1">The sequence shown here is derived from an EMBL/GenBank/DDBJ whole genome shotgun (WGS) entry which is preliminary data.</text>
</comment>
<protein>
    <submittedName>
        <fullName evidence="1">Uncharacterized protein</fullName>
    </submittedName>
</protein>
<evidence type="ECO:0000313" key="2">
    <source>
        <dbReference type="Proteomes" id="UP001352533"/>
    </source>
</evidence>
<reference evidence="1 2" key="1">
    <citation type="journal article" date="2022" name="Front. Microbiol.">
        <title>Commensal bacteria contribute to the growth of multidrug-resistant Avibacterium paragallinarum in chickens.</title>
        <authorList>
            <person name="Zhu J."/>
            <person name="Chen Y."/>
            <person name="Wu Y."/>
            <person name="Wang Y."/>
            <person name="Zhu K."/>
        </authorList>
    </citation>
    <scope>NUCLEOTIDE SEQUENCE [LARGE SCALE GENOMIC DNA]</scope>
    <source>
        <strain evidence="1 2">AV12</strain>
    </source>
</reference>
<organism evidence="1 2">
    <name type="scientific">Avibacterium paragallinarum</name>
    <name type="common">Haemophilus gallinarum</name>
    <dbReference type="NCBI Taxonomy" id="728"/>
    <lineage>
        <taxon>Bacteria</taxon>
        <taxon>Pseudomonadati</taxon>
        <taxon>Pseudomonadota</taxon>
        <taxon>Gammaproteobacteria</taxon>
        <taxon>Pasteurellales</taxon>
        <taxon>Pasteurellaceae</taxon>
        <taxon>Avibacterium</taxon>
    </lineage>
</organism>
<gene>
    <name evidence="1" type="ORF">M5S25_09100</name>
</gene>
<name>A0ABU7QRU9_AVIPA</name>
<proteinExistence type="predicted"/>
<sequence>MADSSSYLDMLTGDINCTEAIDEIKKIDDAGKLTNGSAKARAIAMLVKK</sequence>
<dbReference type="Proteomes" id="UP001352533">
    <property type="component" value="Unassembled WGS sequence"/>
</dbReference>
<evidence type="ECO:0000313" key="1">
    <source>
        <dbReference type="EMBL" id="MEE6113344.1"/>
    </source>
</evidence>
<dbReference type="EMBL" id="JAMDKS010000020">
    <property type="protein sequence ID" value="MEE6113344.1"/>
    <property type="molecule type" value="Genomic_DNA"/>
</dbReference>
<accession>A0ABU7QRU9</accession>
<dbReference type="RefSeq" id="WP_194751748.1">
    <property type="nucleotide sequence ID" value="NZ_JACEWB010000020.1"/>
</dbReference>